<feature type="compositionally biased region" description="Acidic residues" evidence="1">
    <location>
        <begin position="81"/>
        <end position="91"/>
    </location>
</feature>
<evidence type="ECO:0000313" key="2">
    <source>
        <dbReference type="EMBL" id="KAF2184266.1"/>
    </source>
</evidence>
<proteinExistence type="predicted"/>
<evidence type="ECO:0000256" key="1">
    <source>
        <dbReference type="SAM" id="MobiDB-lite"/>
    </source>
</evidence>
<gene>
    <name evidence="2" type="ORF">K469DRAFT_688753</name>
</gene>
<dbReference type="AlphaFoldDB" id="A0A6A6E2Y9"/>
<dbReference type="EMBL" id="ML994638">
    <property type="protein sequence ID" value="KAF2184266.1"/>
    <property type="molecule type" value="Genomic_DNA"/>
</dbReference>
<dbReference type="Proteomes" id="UP000800200">
    <property type="component" value="Unassembled WGS sequence"/>
</dbReference>
<reference evidence="2" key="1">
    <citation type="journal article" date="2020" name="Stud. Mycol.">
        <title>101 Dothideomycetes genomes: a test case for predicting lifestyles and emergence of pathogens.</title>
        <authorList>
            <person name="Haridas S."/>
            <person name="Albert R."/>
            <person name="Binder M."/>
            <person name="Bloem J."/>
            <person name="Labutti K."/>
            <person name="Salamov A."/>
            <person name="Andreopoulos B."/>
            <person name="Baker S."/>
            <person name="Barry K."/>
            <person name="Bills G."/>
            <person name="Bluhm B."/>
            <person name="Cannon C."/>
            <person name="Castanera R."/>
            <person name="Culley D."/>
            <person name="Daum C."/>
            <person name="Ezra D."/>
            <person name="Gonzalez J."/>
            <person name="Henrissat B."/>
            <person name="Kuo A."/>
            <person name="Liang C."/>
            <person name="Lipzen A."/>
            <person name="Lutzoni F."/>
            <person name="Magnuson J."/>
            <person name="Mondo S."/>
            <person name="Nolan M."/>
            <person name="Ohm R."/>
            <person name="Pangilinan J."/>
            <person name="Park H.-J."/>
            <person name="Ramirez L."/>
            <person name="Alfaro M."/>
            <person name="Sun H."/>
            <person name="Tritt A."/>
            <person name="Yoshinaga Y."/>
            <person name="Zwiers L.-H."/>
            <person name="Turgeon B."/>
            <person name="Goodwin S."/>
            <person name="Spatafora J."/>
            <person name="Crous P."/>
            <person name="Grigoriev I."/>
        </authorList>
    </citation>
    <scope>NUCLEOTIDE SEQUENCE</scope>
    <source>
        <strain evidence="2">CBS 207.26</strain>
    </source>
</reference>
<name>A0A6A6E2Y9_9PEZI</name>
<feature type="compositionally biased region" description="Polar residues" evidence="1">
    <location>
        <begin position="1"/>
        <end position="13"/>
    </location>
</feature>
<dbReference type="OrthoDB" id="5279705at2759"/>
<feature type="region of interest" description="Disordered" evidence="1">
    <location>
        <begin position="1"/>
        <end position="30"/>
    </location>
</feature>
<feature type="region of interest" description="Disordered" evidence="1">
    <location>
        <begin position="69"/>
        <end position="116"/>
    </location>
</feature>
<organism evidence="2 3">
    <name type="scientific">Zopfia rhizophila CBS 207.26</name>
    <dbReference type="NCBI Taxonomy" id="1314779"/>
    <lineage>
        <taxon>Eukaryota</taxon>
        <taxon>Fungi</taxon>
        <taxon>Dikarya</taxon>
        <taxon>Ascomycota</taxon>
        <taxon>Pezizomycotina</taxon>
        <taxon>Dothideomycetes</taxon>
        <taxon>Dothideomycetes incertae sedis</taxon>
        <taxon>Zopfiaceae</taxon>
        <taxon>Zopfia</taxon>
    </lineage>
</organism>
<evidence type="ECO:0000313" key="3">
    <source>
        <dbReference type="Proteomes" id="UP000800200"/>
    </source>
</evidence>
<accession>A0A6A6E2Y9</accession>
<keyword evidence="3" id="KW-1185">Reference proteome</keyword>
<sequence length="187" mass="21749">MAAQTKTEIQTPMSKRAYKPNPVVQSRDAVKERRRDMFFKRVQKDRDDRRWEARGEQIQRLDFISSHKRWEAEKARQAPQLDDEYLEEEVTEDRSSSFIGDSAPKPGEEEAQEADFILEQEERELQALIALMENDQGHQNASSQYDGSDEEDYDQILIEYMANSDAQQPGFQDPTFDYADAMDISEG</sequence>
<protein>
    <submittedName>
        <fullName evidence="2">Uncharacterized protein</fullName>
    </submittedName>
</protein>